<reference evidence="5 6" key="1">
    <citation type="submission" date="2023-02" db="EMBL/GenBank/DDBJ databases">
        <title>LHISI_Scaffold_Assembly.</title>
        <authorList>
            <person name="Stuart O.P."/>
            <person name="Cleave R."/>
            <person name="Magrath M.J.L."/>
            <person name="Mikheyev A.S."/>
        </authorList>
    </citation>
    <scope>NUCLEOTIDE SEQUENCE [LARGE SCALE GENOMIC DNA]</scope>
    <source>
        <strain evidence="5">Daus_M_001</strain>
        <tissue evidence="5">Leg muscle</tissue>
    </source>
</reference>
<keyword evidence="2" id="KW-1133">Transmembrane helix</keyword>
<dbReference type="InterPro" id="IPR004161">
    <property type="entry name" value="EFTu-like_2"/>
</dbReference>
<dbReference type="PANTHER" id="PTHR43512:SF7">
    <property type="entry name" value="TRANSLATION FACTOR GUF1, MITOCHONDRIAL"/>
    <property type="match status" value="1"/>
</dbReference>
<accession>A0ABQ9GIW2</accession>
<dbReference type="InterPro" id="IPR027417">
    <property type="entry name" value="P-loop_NTPase"/>
</dbReference>
<dbReference type="Gene3D" id="2.40.30.10">
    <property type="entry name" value="Translation factors"/>
    <property type="match status" value="1"/>
</dbReference>
<keyword evidence="1 2" id="KW-0472">Membrane</keyword>
<dbReference type="CDD" id="cd01890">
    <property type="entry name" value="LepA"/>
    <property type="match status" value="1"/>
</dbReference>
<evidence type="ECO:0000256" key="3">
    <source>
        <dbReference type="SAM" id="SignalP"/>
    </source>
</evidence>
<dbReference type="InterPro" id="IPR031157">
    <property type="entry name" value="G_TR_CS"/>
</dbReference>
<dbReference type="PROSITE" id="PS00301">
    <property type="entry name" value="G_TR_1"/>
    <property type="match status" value="1"/>
</dbReference>
<evidence type="ECO:0000256" key="1">
    <source>
        <dbReference type="ARBA" id="ARBA00023136"/>
    </source>
</evidence>
<keyword evidence="3" id="KW-0732">Signal</keyword>
<feature type="transmembrane region" description="Helical" evidence="2">
    <location>
        <begin position="81"/>
        <end position="102"/>
    </location>
</feature>
<dbReference type="InterPro" id="IPR005225">
    <property type="entry name" value="Small_GTP-bd"/>
</dbReference>
<proteinExistence type="predicted"/>
<dbReference type="CDD" id="cd03699">
    <property type="entry name" value="EF4_II"/>
    <property type="match status" value="1"/>
</dbReference>
<evidence type="ECO:0000313" key="5">
    <source>
        <dbReference type="EMBL" id="KAJ8872016.1"/>
    </source>
</evidence>
<feature type="transmembrane region" description="Helical" evidence="2">
    <location>
        <begin position="42"/>
        <end position="69"/>
    </location>
</feature>
<evidence type="ECO:0000259" key="4">
    <source>
        <dbReference type="PROSITE" id="PS51722"/>
    </source>
</evidence>
<dbReference type="EMBL" id="JARBHB010000012">
    <property type="protein sequence ID" value="KAJ8872016.1"/>
    <property type="molecule type" value="Genomic_DNA"/>
</dbReference>
<evidence type="ECO:0000256" key="2">
    <source>
        <dbReference type="SAM" id="Phobius"/>
    </source>
</evidence>
<protein>
    <recommendedName>
        <fullName evidence="4">Tr-type G domain-containing protein</fullName>
    </recommendedName>
</protein>
<gene>
    <name evidence="5" type="ORF">PR048_028356</name>
</gene>
<evidence type="ECO:0000313" key="6">
    <source>
        <dbReference type="Proteomes" id="UP001159363"/>
    </source>
</evidence>
<dbReference type="PANTHER" id="PTHR43512">
    <property type="entry name" value="TRANSLATION FACTOR GUF1-RELATED"/>
    <property type="match status" value="1"/>
</dbReference>
<dbReference type="Gene3D" id="3.40.50.300">
    <property type="entry name" value="P-loop containing nucleotide triphosphate hydrolases"/>
    <property type="match status" value="1"/>
</dbReference>
<dbReference type="Proteomes" id="UP001159363">
    <property type="component" value="Chromosome 11"/>
</dbReference>
<dbReference type="PRINTS" id="PR00315">
    <property type="entry name" value="ELONGATNFCT"/>
</dbReference>
<feature type="chain" id="PRO_5046183251" description="Tr-type G domain-containing protein" evidence="3">
    <location>
        <begin position="20"/>
        <end position="488"/>
    </location>
</feature>
<dbReference type="SUPFAM" id="SSF52540">
    <property type="entry name" value="P-loop containing nucleoside triphosphate hydrolases"/>
    <property type="match status" value="1"/>
</dbReference>
<keyword evidence="2" id="KW-0812">Transmembrane</keyword>
<organism evidence="5 6">
    <name type="scientific">Dryococelus australis</name>
    <dbReference type="NCBI Taxonomy" id="614101"/>
    <lineage>
        <taxon>Eukaryota</taxon>
        <taxon>Metazoa</taxon>
        <taxon>Ecdysozoa</taxon>
        <taxon>Arthropoda</taxon>
        <taxon>Hexapoda</taxon>
        <taxon>Insecta</taxon>
        <taxon>Pterygota</taxon>
        <taxon>Neoptera</taxon>
        <taxon>Polyneoptera</taxon>
        <taxon>Phasmatodea</taxon>
        <taxon>Verophasmatodea</taxon>
        <taxon>Anareolatae</taxon>
        <taxon>Phasmatidae</taxon>
        <taxon>Eurycanthinae</taxon>
        <taxon>Dryococelus</taxon>
    </lineage>
</organism>
<dbReference type="PROSITE" id="PS51722">
    <property type="entry name" value="G_TR_2"/>
    <property type="match status" value="1"/>
</dbReference>
<dbReference type="Gene3D" id="3.30.70.870">
    <property type="entry name" value="Elongation Factor G (Translational Gtpase), domain 3"/>
    <property type="match status" value="1"/>
</dbReference>
<feature type="non-terminal residue" evidence="5">
    <location>
        <position position="488"/>
    </location>
</feature>
<dbReference type="NCBIfam" id="TIGR00231">
    <property type="entry name" value="small_GTP"/>
    <property type="match status" value="1"/>
</dbReference>
<comment type="caution">
    <text evidence="5">The sequence shown here is derived from an EMBL/GenBank/DDBJ whole genome shotgun (WGS) entry which is preliminary data.</text>
</comment>
<keyword evidence="6" id="KW-1185">Reference proteome</keyword>
<dbReference type="SUPFAM" id="SSF50447">
    <property type="entry name" value="Translation proteins"/>
    <property type="match status" value="1"/>
</dbReference>
<name>A0ABQ9GIW2_9NEOP</name>
<dbReference type="Pfam" id="PF00009">
    <property type="entry name" value="GTP_EFTU"/>
    <property type="match status" value="1"/>
</dbReference>
<sequence length="488" mass="52830">MSAILVCLLLALSLHQAACCVVILTGSPCCSAAPRPYFHVLLRAMSAILVCLLLALSLHQAACCVVILTGSPCCSAAPRPYFHVLLRAMSAILVCLLLALSLRQHVLLNLVGCSKEVVIRCSSVGGQVSKDISVNVCNIPVENIRNFSIIAHVDHGKSTLADRLLELAGVMVSGSGQQQVLDRLPVERERGITVKAQTASLVYTVDGRTYLLNLIDTPGHVDFANEVSRSLSACQGVVLLVDANEGVQAQTVANFYLASGKDLVVIPVLNKVDLKNANPERVAEQLHTLFSFDKDIILKISAKLGTGVEEMIRAIVERVPPPPVDRSAPFRSLLFDSWYDRYRGAVALVYVTEGSIRVGDKIVSVHSGKTYEVRGLGILKPHETPTDQLQAGQVGYITCNMRSTKEAYVGDTLHLKDVVVAALPGFRPARPMVFAGVYPTDQSLHQTLRVAIDKLVLNDSAVSVATESRYAPSRHGEREILRDSDNDL</sequence>
<dbReference type="InterPro" id="IPR006297">
    <property type="entry name" value="EF-4"/>
</dbReference>
<feature type="signal peptide" evidence="3">
    <location>
        <begin position="1"/>
        <end position="19"/>
    </location>
</feature>
<dbReference type="InterPro" id="IPR009000">
    <property type="entry name" value="Transl_B-barrel_sf"/>
</dbReference>
<feature type="domain" description="Tr-type G" evidence="4">
    <location>
        <begin position="142"/>
        <end position="324"/>
    </location>
</feature>
<dbReference type="Pfam" id="PF03144">
    <property type="entry name" value="GTP_EFTU_D2"/>
    <property type="match status" value="1"/>
</dbReference>
<dbReference type="InterPro" id="IPR000795">
    <property type="entry name" value="T_Tr_GTP-bd_dom"/>
</dbReference>